<proteinExistence type="predicted"/>
<dbReference type="Pfam" id="PF00072">
    <property type="entry name" value="Response_reg"/>
    <property type="match status" value="1"/>
</dbReference>
<feature type="modified residue" description="4-aspartylphosphate" evidence="2">
    <location>
        <position position="54"/>
    </location>
</feature>
<dbReference type="EMBL" id="FWZT01000019">
    <property type="protein sequence ID" value="SMF57882.1"/>
    <property type="molecule type" value="Genomic_DNA"/>
</dbReference>
<accession>A0A1Y6CDB3</accession>
<dbReference type="Gene3D" id="3.40.50.2300">
    <property type="match status" value="1"/>
</dbReference>
<evidence type="ECO:0000256" key="2">
    <source>
        <dbReference type="PROSITE-ProRule" id="PRU00169"/>
    </source>
</evidence>
<dbReference type="SMART" id="SM00448">
    <property type="entry name" value="REC"/>
    <property type="match status" value="1"/>
</dbReference>
<dbReference type="Proteomes" id="UP000192907">
    <property type="component" value="Unassembled WGS sequence"/>
</dbReference>
<reference evidence="5" key="1">
    <citation type="submission" date="2017-04" db="EMBL/GenBank/DDBJ databases">
        <authorList>
            <person name="Varghese N."/>
            <person name="Submissions S."/>
        </authorList>
    </citation>
    <scope>NUCLEOTIDE SEQUENCE [LARGE SCALE GENOMIC DNA]</scope>
    <source>
        <strain evidence="5">RKEM611</strain>
    </source>
</reference>
<keyword evidence="1 2" id="KW-0597">Phosphoprotein</keyword>
<dbReference type="PANTHER" id="PTHR44591">
    <property type="entry name" value="STRESS RESPONSE REGULATOR PROTEIN 1"/>
    <property type="match status" value="1"/>
</dbReference>
<feature type="domain" description="Response regulatory" evidence="3">
    <location>
        <begin position="4"/>
        <end position="121"/>
    </location>
</feature>
<evidence type="ECO:0000313" key="4">
    <source>
        <dbReference type="EMBL" id="SMF57882.1"/>
    </source>
</evidence>
<protein>
    <submittedName>
        <fullName evidence="4">Two-component system, chemotaxis family, response regulator CheY</fullName>
    </submittedName>
</protein>
<dbReference type="SUPFAM" id="SSF52172">
    <property type="entry name" value="CheY-like"/>
    <property type="match status" value="1"/>
</dbReference>
<dbReference type="GO" id="GO:0000160">
    <property type="term" value="P:phosphorelay signal transduction system"/>
    <property type="evidence" value="ECO:0007669"/>
    <property type="project" value="InterPro"/>
</dbReference>
<keyword evidence="5" id="KW-1185">Reference proteome</keyword>
<dbReference type="PANTHER" id="PTHR44591:SF3">
    <property type="entry name" value="RESPONSE REGULATORY DOMAIN-CONTAINING PROTEIN"/>
    <property type="match status" value="1"/>
</dbReference>
<dbReference type="InterPro" id="IPR050595">
    <property type="entry name" value="Bact_response_regulator"/>
</dbReference>
<name>A0A1Y6CDB3_9BACT</name>
<evidence type="ECO:0000259" key="3">
    <source>
        <dbReference type="PROSITE" id="PS50110"/>
    </source>
</evidence>
<dbReference type="AlphaFoldDB" id="A0A1Y6CDB3"/>
<organism evidence="4 5">
    <name type="scientific">Pseudobacteriovorax antillogorgiicola</name>
    <dbReference type="NCBI Taxonomy" id="1513793"/>
    <lineage>
        <taxon>Bacteria</taxon>
        <taxon>Pseudomonadati</taxon>
        <taxon>Bdellovibrionota</taxon>
        <taxon>Oligoflexia</taxon>
        <taxon>Oligoflexales</taxon>
        <taxon>Pseudobacteriovoracaceae</taxon>
        <taxon>Pseudobacteriovorax</taxon>
    </lineage>
</organism>
<gene>
    <name evidence="4" type="ORF">SAMN06296036_11928</name>
</gene>
<dbReference type="OrthoDB" id="5294513at2"/>
<evidence type="ECO:0000313" key="5">
    <source>
        <dbReference type="Proteomes" id="UP000192907"/>
    </source>
</evidence>
<dbReference type="RefSeq" id="WP_132322549.1">
    <property type="nucleotide sequence ID" value="NZ_FWZT01000019.1"/>
</dbReference>
<dbReference type="InterPro" id="IPR011006">
    <property type="entry name" value="CheY-like_superfamily"/>
</dbReference>
<evidence type="ECO:0000256" key="1">
    <source>
        <dbReference type="ARBA" id="ARBA00022553"/>
    </source>
</evidence>
<dbReference type="PROSITE" id="PS50110">
    <property type="entry name" value="RESPONSE_REGULATORY"/>
    <property type="match status" value="1"/>
</dbReference>
<dbReference type="InterPro" id="IPR001789">
    <property type="entry name" value="Sig_transdc_resp-reg_receiver"/>
</dbReference>
<sequence>MATKVLIVDDSKTARKEVVRVVHNHGILTIEAQNGKEALAKLEEKEDIKLVFCDVNMPEMNGIEFLEAVKKQDKFQNLPVVMLTSEATQDVMKRAKELGVTGWIIKPADPKTVNTLLDTFCA</sequence>
<dbReference type="STRING" id="1513793.SAMN06296036_11928"/>